<gene>
    <name evidence="1" type="ORF">ACCO45_012711</name>
</gene>
<comment type="caution">
    <text evidence="1">The sequence shown here is derived from an EMBL/GenBank/DDBJ whole genome shotgun (WGS) entry which is preliminary data.</text>
</comment>
<organism evidence="1 2">
    <name type="scientific">Purpureocillium lilacinum</name>
    <name type="common">Paecilomyces lilacinus</name>
    <dbReference type="NCBI Taxonomy" id="33203"/>
    <lineage>
        <taxon>Eukaryota</taxon>
        <taxon>Fungi</taxon>
        <taxon>Dikarya</taxon>
        <taxon>Ascomycota</taxon>
        <taxon>Pezizomycotina</taxon>
        <taxon>Sordariomycetes</taxon>
        <taxon>Hypocreomycetidae</taxon>
        <taxon>Hypocreales</taxon>
        <taxon>Ophiocordycipitaceae</taxon>
        <taxon>Purpureocillium</taxon>
    </lineage>
</organism>
<sequence>MGCVFICVLARLRCINGKLVFFQILVQSSWTYLYSLDLYYRLTRQNLGSILVKPRAMGIALGLAYYILLFPQSTSHAVLEKMEKPKLKDAKARSIAVYKAMEPELAFLPLDCSRSRWNAKDVKGLQEPVVRQR</sequence>
<keyword evidence="2" id="KW-1185">Reference proteome</keyword>
<dbReference type="Proteomes" id="UP001638806">
    <property type="component" value="Unassembled WGS sequence"/>
</dbReference>
<evidence type="ECO:0000313" key="1">
    <source>
        <dbReference type="EMBL" id="KAL3952768.1"/>
    </source>
</evidence>
<dbReference type="EMBL" id="JBGNUJ010000012">
    <property type="protein sequence ID" value="KAL3952768.1"/>
    <property type="molecule type" value="Genomic_DNA"/>
</dbReference>
<proteinExistence type="predicted"/>
<reference evidence="1" key="1">
    <citation type="submission" date="2024-12" db="EMBL/GenBank/DDBJ databases">
        <title>Comparative genomics and development of molecular markers within Purpureocillium lilacinum and among Purpureocillium species.</title>
        <authorList>
            <person name="Yeh Z.-Y."/>
            <person name="Ni N.-T."/>
            <person name="Lo P.-H."/>
            <person name="Mushyakhwo K."/>
            <person name="Lin C.-F."/>
            <person name="Nai Y.-S."/>
        </authorList>
    </citation>
    <scope>NUCLEOTIDE SEQUENCE</scope>
    <source>
        <strain evidence="1">NCHU-NPUST-175</strain>
    </source>
</reference>
<accession>A0ACC4D9G1</accession>
<name>A0ACC4D9G1_PURLI</name>
<evidence type="ECO:0000313" key="2">
    <source>
        <dbReference type="Proteomes" id="UP001638806"/>
    </source>
</evidence>
<protein>
    <submittedName>
        <fullName evidence="1">Uncharacterized protein</fullName>
    </submittedName>
</protein>